<feature type="transmembrane region" description="Helical" evidence="6">
    <location>
        <begin position="38"/>
        <end position="58"/>
    </location>
</feature>
<evidence type="ECO:0000256" key="2">
    <source>
        <dbReference type="ARBA" id="ARBA00008854"/>
    </source>
</evidence>
<dbReference type="EMBL" id="LR130778">
    <property type="protein sequence ID" value="VDN47003.1"/>
    <property type="molecule type" value="Genomic_DNA"/>
</dbReference>
<keyword evidence="4 6" id="KW-1133">Transmembrane helix</keyword>
<reference evidence="7 8" key="1">
    <citation type="submission" date="2018-09" db="EMBL/GenBank/DDBJ databases">
        <authorList>
            <person name="Postec A."/>
        </authorList>
    </citation>
    <scope>NUCLEOTIDE SEQUENCE [LARGE SCALE GENOMIC DNA]</scope>
    <source>
        <strain evidence="7">70B-A</strain>
    </source>
</reference>
<dbReference type="KEGG" id="cbar:PATL70BA_1128"/>
<sequence length="224" mass="24713">MVQCRRYSSCNVCIRMVNIITIMKMTIRRGVSMKKGSIALIVIAVIVLIIFAIGGTVVSRYNSLVVLDEEVNMSLSQIDNQLQRRNDLIPNLVETVKGFASQEKEIFDNIADARARMMGAGTVGEQAEADAQLSGALSRLLAISENYPDLKSDANFRQLADELAGTENRIAVARQDYNSVARNFNSVAKQFPMNFFAGMFGFESAEYFEASEGASEVPTVDFNN</sequence>
<dbReference type="GO" id="GO:0016020">
    <property type="term" value="C:membrane"/>
    <property type="evidence" value="ECO:0007669"/>
    <property type="project" value="UniProtKB-SubCell"/>
</dbReference>
<dbReference type="InterPro" id="IPR023353">
    <property type="entry name" value="LemA-like_dom_sf"/>
</dbReference>
<dbReference type="PANTHER" id="PTHR34478">
    <property type="entry name" value="PROTEIN LEMA"/>
    <property type="match status" value="1"/>
</dbReference>
<keyword evidence="8" id="KW-1185">Reference proteome</keyword>
<dbReference type="Gene3D" id="1.20.1440.20">
    <property type="entry name" value="LemA-like domain"/>
    <property type="match status" value="1"/>
</dbReference>
<keyword evidence="5 6" id="KW-0472">Membrane</keyword>
<accession>A0A3P7PA20</accession>
<protein>
    <submittedName>
        <fullName evidence="7">Protein LemA</fullName>
    </submittedName>
</protein>
<name>A0A3P7PA20_9FIRM</name>
<organism evidence="7 8">
    <name type="scientific">Petrocella atlantisensis</name>
    <dbReference type="NCBI Taxonomy" id="2173034"/>
    <lineage>
        <taxon>Bacteria</taxon>
        <taxon>Bacillati</taxon>
        <taxon>Bacillota</taxon>
        <taxon>Clostridia</taxon>
        <taxon>Lachnospirales</taxon>
        <taxon>Vallitaleaceae</taxon>
        <taxon>Petrocella</taxon>
    </lineage>
</organism>
<comment type="similarity">
    <text evidence="2">Belongs to the LemA family.</text>
</comment>
<dbReference type="AlphaFoldDB" id="A0A3P7PA20"/>
<dbReference type="Proteomes" id="UP000279029">
    <property type="component" value="Chromosome"/>
</dbReference>
<gene>
    <name evidence="7" type="primary">lemA</name>
    <name evidence="7" type="ORF">PATL70BA_1128</name>
</gene>
<evidence type="ECO:0000256" key="3">
    <source>
        <dbReference type="ARBA" id="ARBA00022692"/>
    </source>
</evidence>
<dbReference type="InterPro" id="IPR007156">
    <property type="entry name" value="MamQ_LemA"/>
</dbReference>
<proteinExistence type="inferred from homology"/>
<keyword evidence="3 6" id="KW-0812">Transmembrane</keyword>
<evidence type="ECO:0000256" key="5">
    <source>
        <dbReference type="ARBA" id="ARBA00023136"/>
    </source>
</evidence>
<evidence type="ECO:0000256" key="6">
    <source>
        <dbReference type="SAM" id="Phobius"/>
    </source>
</evidence>
<dbReference type="Pfam" id="PF04011">
    <property type="entry name" value="LemA"/>
    <property type="match status" value="1"/>
</dbReference>
<dbReference type="SUPFAM" id="SSF140478">
    <property type="entry name" value="LemA-like"/>
    <property type="match status" value="1"/>
</dbReference>
<evidence type="ECO:0000313" key="7">
    <source>
        <dbReference type="EMBL" id="VDN47003.1"/>
    </source>
</evidence>
<evidence type="ECO:0000256" key="1">
    <source>
        <dbReference type="ARBA" id="ARBA00004167"/>
    </source>
</evidence>
<evidence type="ECO:0000256" key="4">
    <source>
        <dbReference type="ARBA" id="ARBA00022989"/>
    </source>
</evidence>
<evidence type="ECO:0000313" key="8">
    <source>
        <dbReference type="Proteomes" id="UP000279029"/>
    </source>
</evidence>
<comment type="subcellular location">
    <subcellularLocation>
        <location evidence="1">Membrane</location>
        <topology evidence="1">Single-pass membrane protein</topology>
    </subcellularLocation>
</comment>
<dbReference type="PANTHER" id="PTHR34478:SF2">
    <property type="entry name" value="MEMBRANE PROTEIN"/>
    <property type="match status" value="1"/>
</dbReference>